<organism evidence="3 4">
    <name type="scientific">Niallia circulans</name>
    <name type="common">Bacillus circulans</name>
    <dbReference type="NCBI Taxonomy" id="1397"/>
    <lineage>
        <taxon>Bacteria</taxon>
        <taxon>Bacillati</taxon>
        <taxon>Bacillota</taxon>
        <taxon>Bacilli</taxon>
        <taxon>Bacillales</taxon>
        <taxon>Bacillaceae</taxon>
        <taxon>Niallia</taxon>
    </lineage>
</organism>
<feature type="transmembrane region" description="Helical" evidence="1">
    <location>
        <begin position="45"/>
        <end position="66"/>
    </location>
</feature>
<feature type="transmembrane region" description="Helical" evidence="1">
    <location>
        <begin position="12"/>
        <end position="33"/>
    </location>
</feature>
<keyword evidence="1" id="KW-1133">Transmembrane helix</keyword>
<feature type="transmembrane region" description="Helical" evidence="1">
    <location>
        <begin position="222"/>
        <end position="247"/>
    </location>
</feature>
<evidence type="ECO:0000313" key="4">
    <source>
        <dbReference type="Proteomes" id="UP000036045"/>
    </source>
</evidence>
<dbReference type="InterPro" id="IPR014529">
    <property type="entry name" value="UCP026631"/>
</dbReference>
<sequence length="500" mass="57974">MEGIRKRQHPIKIVFDIVGFVKSNFFLFIILFVSHFGSEKMYMKIFQVLFLLYAIVQLFSIILDWFTHTYSVEEEALHIRSGVFTKSHRVIPFYKIQNIHRHTSVFHKGLHLTSLTLETGETGDSSSIPLTVIRKKEADWLESYIHQPENVSAGDGEEAKTVAGSERTVHFQVTRRDLVKASFSSLSFLALIPLLISFFSNIESIFQMEVETSKVLTYLLDHIWMIIGVSIALLIIGVLFGLGVTFWKYGRFQISSDKDKIYIKKGLVSETSFSIQKEKVQAVKVIQLPMQRLLKIAEVKLVSAGDIGDEDLEVNSLFPYMPVDQAYEIIEKILPAYRLKKQMKKLPKKALYARLLRPSYFGIIAAIGLVYWKPEIWYMAILLFIWIYLLRVLDYFNSRYIQNEEFIQVKKGTLQSTLILTKRAKVMEVNVKRSRLQRNFGLATIEFINRSQPIEQTDLIDVPASDASEFYHWYNKRLRDIHVKGYIENNEDENGKKALK</sequence>
<protein>
    <recommendedName>
        <fullName evidence="2">YdbS-like PH domain-containing protein</fullName>
    </recommendedName>
</protein>
<dbReference type="PIRSF" id="PIRSF026631">
    <property type="entry name" value="UCP026631"/>
    <property type="match status" value="1"/>
</dbReference>
<dbReference type="PATRIC" id="fig|1397.4.peg.2427"/>
<comment type="caution">
    <text evidence="3">The sequence shown here is derived from an EMBL/GenBank/DDBJ whole genome shotgun (WGS) entry which is preliminary data.</text>
</comment>
<evidence type="ECO:0000259" key="2">
    <source>
        <dbReference type="Pfam" id="PF03703"/>
    </source>
</evidence>
<dbReference type="PANTHER" id="PTHR34473">
    <property type="entry name" value="UPF0699 TRANSMEMBRANE PROTEIN YDBS"/>
    <property type="match status" value="1"/>
</dbReference>
<feature type="domain" description="YdbS-like PH" evidence="2">
    <location>
        <begin position="255"/>
        <end position="333"/>
    </location>
</feature>
<keyword evidence="1" id="KW-0812">Transmembrane</keyword>
<feature type="transmembrane region" description="Helical" evidence="1">
    <location>
        <begin position="351"/>
        <end position="370"/>
    </location>
</feature>
<name>A0A0J1IDX0_NIACI</name>
<dbReference type="AlphaFoldDB" id="A0A0J1IDX0"/>
<gene>
    <name evidence="3" type="ORF">ABW02_18565</name>
</gene>
<keyword evidence="1" id="KW-0472">Membrane</keyword>
<evidence type="ECO:0000256" key="1">
    <source>
        <dbReference type="SAM" id="Phobius"/>
    </source>
</evidence>
<dbReference type="RefSeq" id="WP_047943743.1">
    <property type="nucleotide sequence ID" value="NZ_JARTLH010000037.1"/>
</dbReference>
<keyword evidence="4" id="KW-1185">Reference proteome</keyword>
<accession>A0A0J1IDX0</accession>
<dbReference type="Pfam" id="PF03703">
    <property type="entry name" value="bPH_2"/>
    <property type="match status" value="3"/>
</dbReference>
<dbReference type="Proteomes" id="UP000036045">
    <property type="component" value="Unassembled WGS sequence"/>
</dbReference>
<dbReference type="PANTHER" id="PTHR34473:SF2">
    <property type="entry name" value="UPF0699 TRANSMEMBRANE PROTEIN YDBT"/>
    <property type="match status" value="1"/>
</dbReference>
<feature type="transmembrane region" description="Helical" evidence="1">
    <location>
        <begin position="376"/>
        <end position="393"/>
    </location>
</feature>
<feature type="domain" description="YdbS-like PH" evidence="2">
    <location>
        <begin position="65"/>
        <end position="145"/>
    </location>
</feature>
<feature type="transmembrane region" description="Helical" evidence="1">
    <location>
        <begin position="181"/>
        <end position="202"/>
    </location>
</feature>
<evidence type="ECO:0000313" key="3">
    <source>
        <dbReference type="EMBL" id="KLV24179.1"/>
    </source>
</evidence>
<dbReference type="OrthoDB" id="2317554at2"/>
<proteinExistence type="predicted"/>
<feature type="domain" description="YdbS-like PH" evidence="2">
    <location>
        <begin position="395"/>
        <end position="474"/>
    </location>
</feature>
<dbReference type="InterPro" id="IPR005182">
    <property type="entry name" value="YdbS-like_PH"/>
</dbReference>
<reference evidence="3 4" key="1">
    <citation type="submission" date="2015-05" db="EMBL/GenBank/DDBJ databases">
        <title>Whole genome sequence and identification of bacterial endophytes from Costus igneus.</title>
        <authorList>
            <person name="Lee Y.P."/>
            <person name="Gan H.M."/>
            <person name="Eng W."/>
            <person name="Wheatley M.S."/>
            <person name="Caraballo A."/>
            <person name="Polter S."/>
            <person name="Savka M.A."/>
            <person name="Hudson A.O."/>
        </authorList>
    </citation>
    <scope>NUCLEOTIDE SEQUENCE [LARGE SCALE GENOMIC DNA]</scope>
    <source>
        <strain evidence="3 4">RIT379</strain>
    </source>
</reference>
<dbReference type="EMBL" id="LDPH01000022">
    <property type="protein sequence ID" value="KLV24179.1"/>
    <property type="molecule type" value="Genomic_DNA"/>
</dbReference>